<proteinExistence type="predicted"/>
<dbReference type="EMBL" id="HBUF01196892">
    <property type="protein sequence ID" value="CAG6660409.1"/>
    <property type="molecule type" value="Transcribed_RNA"/>
</dbReference>
<feature type="compositionally biased region" description="Low complexity" evidence="1">
    <location>
        <begin position="1193"/>
        <end position="1205"/>
    </location>
</feature>
<feature type="region of interest" description="Disordered" evidence="1">
    <location>
        <begin position="1184"/>
        <end position="1230"/>
    </location>
</feature>
<protein>
    <submittedName>
        <fullName evidence="2">Uncharacterized protein</fullName>
    </submittedName>
</protein>
<feature type="region of interest" description="Disordered" evidence="1">
    <location>
        <begin position="426"/>
        <end position="445"/>
    </location>
</feature>
<feature type="compositionally biased region" description="Polar residues" evidence="1">
    <location>
        <begin position="779"/>
        <end position="796"/>
    </location>
</feature>
<reference evidence="2" key="1">
    <citation type="submission" date="2021-05" db="EMBL/GenBank/DDBJ databases">
        <authorList>
            <person name="Alioto T."/>
            <person name="Alioto T."/>
            <person name="Gomez Garrido J."/>
        </authorList>
    </citation>
    <scope>NUCLEOTIDE SEQUENCE</scope>
</reference>
<feature type="compositionally biased region" description="Basic and acidic residues" evidence="1">
    <location>
        <begin position="760"/>
        <end position="772"/>
    </location>
</feature>
<feature type="region of interest" description="Disordered" evidence="1">
    <location>
        <begin position="75"/>
        <end position="97"/>
    </location>
</feature>
<feature type="compositionally biased region" description="Acidic residues" evidence="1">
    <location>
        <begin position="685"/>
        <end position="695"/>
    </location>
</feature>
<feature type="compositionally biased region" description="Acidic residues" evidence="1">
    <location>
        <begin position="1593"/>
        <end position="1604"/>
    </location>
</feature>
<feature type="compositionally biased region" description="Polar residues" evidence="1">
    <location>
        <begin position="1508"/>
        <end position="1519"/>
    </location>
</feature>
<name>A0A8D8WJM4_9HEMI</name>
<feature type="compositionally biased region" description="Acidic residues" evidence="1">
    <location>
        <begin position="1491"/>
        <end position="1502"/>
    </location>
</feature>
<feature type="region of interest" description="Disordered" evidence="1">
    <location>
        <begin position="657"/>
        <end position="889"/>
    </location>
</feature>
<feature type="compositionally biased region" description="Basic and acidic residues" evidence="1">
    <location>
        <begin position="844"/>
        <end position="864"/>
    </location>
</feature>
<feature type="compositionally biased region" description="Polar residues" evidence="1">
    <location>
        <begin position="803"/>
        <end position="842"/>
    </location>
</feature>
<evidence type="ECO:0000313" key="2">
    <source>
        <dbReference type="EMBL" id="CAG6660409.1"/>
    </source>
</evidence>
<feature type="compositionally biased region" description="Low complexity" evidence="1">
    <location>
        <begin position="1027"/>
        <end position="1041"/>
    </location>
</feature>
<feature type="compositionally biased region" description="Basic and acidic residues" evidence="1">
    <location>
        <begin position="711"/>
        <end position="727"/>
    </location>
</feature>
<accession>A0A8D8WJM4</accession>
<feature type="compositionally biased region" description="Low complexity" evidence="1">
    <location>
        <begin position="867"/>
        <end position="879"/>
    </location>
</feature>
<feature type="compositionally biased region" description="Polar residues" evidence="1">
    <location>
        <begin position="657"/>
        <end position="669"/>
    </location>
</feature>
<feature type="region of interest" description="Disordered" evidence="1">
    <location>
        <begin position="1017"/>
        <end position="1051"/>
    </location>
</feature>
<feature type="compositionally biased region" description="Basic and acidic residues" evidence="1">
    <location>
        <begin position="1698"/>
        <end position="1750"/>
    </location>
</feature>
<feature type="compositionally biased region" description="Basic and acidic residues" evidence="1">
    <location>
        <begin position="1761"/>
        <end position="1790"/>
    </location>
</feature>
<organism evidence="2">
    <name type="scientific">Cacopsylla melanoneura</name>
    <dbReference type="NCBI Taxonomy" id="428564"/>
    <lineage>
        <taxon>Eukaryota</taxon>
        <taxon>Metazoa</taxon>
        <taxon>Ecdysozoa</taxon>
        <taxon>Arthropoda</taxon>
        <taxon>Hexapoda</taxon>
        <taxon>Insecta</taxon>
        <taxon>Pterygota</taxon>
        <taxon>Neoptera</taxon>
        <taxon>Paraneoptera</taxon>
        <taxon>Hemiptera</taxon>
        <taxon>Sternorrhyncha</taxon>
        <taxon>Psylloidea</taxon>
        <taxon>Psyllidae</taxon>
        <taxon>Psyllinae</taxon>
        <taxon>Cacopsylla</taxon>
    </lineage>
</organism>
<feature type="compositionally biased region" description="Basic and acidic residues" evidence="1">
    <location>
        <begin position="1368"/>
        <end position="1389"/>
    </location>
</feature>
<feature type="compositionally biased region" description="Polar residues" evidence="1">
    <location>
        <begin position="728"/>
        <end position="750"/>
    </location>
</feature>
<evidence type="ECO:0000256" key="1">
    <source>
        <dbReference type="SAM" id="MobiDB-lite"/>
    </source>
</evidence>
<feature type="compositionally biased region" description="Polar residues" evidence="1">
    <location>
        <begin position="86"/>
        <end position="97"/>
    </location>
</feature>
<sequence length="1823" mass="196704">MSQIIWLGYGQSPTLVNGAMVGNHRTITQTATDDLSRGYGGVYSVYPDGTHPHQATTIFSPATSVTASTGFVPNLASPSKGEPPSLISSNGNGGTPNFSSGPITTPGGSTANTVAWQLRDPGSKSTTGVSGSGILEEKRKRKCWEVESGTVPGQGAGPKVAIATPTMKKTTVPVALTSPTSRRTLSPVAGQDLDQVISSSKKQETTMSTTSSLRAIRPCKTSEPNTTSLPITSTTTSGIPVGIAVARQRCTSASQHVTVTNTATTSYPDLNGMTAGTGPVNGLTTSQSMGSMATATSHGLMTATGHGMQTTMGNGQCLPAMTLLTCDDGNSSNGSTTAWASPWHYPIPQIESQMPQLSQPSNLQLVRDPATGQFLLLPTASFDSMPRTVMWPAPAQGHPAPHQLILPQAGPPPLILDNRLVALTTPAPPQQQDKTRRGGQPVQHHQQQQATLVKLEDTGSITGVMMPPTDYSKATHLGSDTNSGYAVIHHPSSFINPNYSAISSSTGSFFIQHISRNNANGPATMTMSPAPTLFNANTGPRTNNLLISAQQLPSVGTQQLTLAPSTGDLKTFCYSDNLYHNTTTTTMYNLQQTTSVVNQQTSGALSTSTQQMSTTSILVNNDKMQQNTGTNATLCAVETEPNIATASYENNQQQVEYQCNTSESSSNQLECEVNEDSQTSVRGNEEDEDEEEEEDAVRMKNDAGNQTDMPDEPKEGEKVDDGNDETGRSQNNETVLNSQHESVTSVQNDISDMPMSLNHGNKDESEETLRESEESESSVVRQSLNDANQTPSTLYTEQRFETESNVVRQTLSEANQTQDRGSRQTPSTLDTEQRFGTGTSEQIICDKPEKVSKDTLHNLRKQDSHTNSSVDSSSKDNVSPESKKKLKQMPPLYPIHSFLPVINDPNNKDQRLVGFRSMPMLEDELKVKTSDNKIEDLTVNSPCEETRLAVNALIGLSDKRNELEGKESTICDTNNFPKHVEVKPIPRFLSVSNLLDKNFSTKYNRKILQQKDVKGDTIAGQSNIPDSAESSSETALTSAETQDNSSSSDGGTDEILEVANILCSGLFTSGGSGKSHQNISSTDVNKACDTVQQTDEDNTRKLSECSAESGVDLSGLELLSISIEHLEKKDHACDQEDVRCHKDFAQEGQDFHEDAGKDESSLNDSGISRGLDLLCALAHERFLEEKSPPSPHPSSSSVRESSMSPALLKAWNSHQRQTSSPSPSKWMLSSDTDDEMFVQPYKPRPYKRPAGVPYKEVSHTYRSAKSEQETRRVLASKQTYHYVPPTSIDLKEMETRKLLAEIQREFREAQKELSRLTPKKSPAEKGPTSSGPDLGSPWKSGASEANLVAGNGNVTPTLGVKRKPGRPRKAEKESVESLKHSGKKVRDMINDTPPSPKDHPRPKLSLSMSPATPSEAPALQAKFQLSPPVLTPFSPLDQGGDCTPLRPPTLHVGGSSTPSGVARAPPTLVAHSVKKQQQHGGGSYYKRQLTMDDDSEDSDAQEPPELSPESQQQVAQSSGCRKRGRPPKKLPEPPTTPDPVKKPVKPTFVSIILANKNKQAAKPAWDDDVKPNKIRPKLKAEAKVKTNHNAASDSEDEDLSDLEDTPSLPVSITVRKPSLVASSTHVKKIKPVGAAGKPITGSNGERKPVLEGETGAMFRKSANQDFLGGEAQEKSTPKSSCSIGGDIWGRKKVNGVDGNDRTDKHGNGRHDKNGSDKHGNERHERNGSDKHDKNVLGKKSHSLDASDRHHGLGKKSSCPDIGERHVASDKHAASDRHAASDKHATSDRHSLGKKVPSQEIADRHIASVKHGQSVCLVSQRERV</sequence>
<feature type="region of interest" description="Disordered" evidence="1">
    <location>
        <begin position="1309"/>
        <end position="1823"/>
    </location>
</feature>